<evidence type="ECO:0000256" key="7">
    <source>
        <dbReference type="ARBA" id="ARBA00022989"/>
    </source>
</evidence>
<evidence type="ECO:0000313" key="13">
    <source>
        <dbReference type="Proteomes" id="UP000050640"/>
    </source>
</evidence>
<evidence type="ECO:0000256" key="8">
    <source>
        <dbReference type="ARBA" id="ARBA00023034"/>
    </source>
</evidence>
<keyword evidence="9 10" id="KW-0472">Membrane</keyword>
<keyword evidence="13" id="KW-1185">Reference proteome</keyword>
<feature type="transmembrane region" description="Helical" evidence="10">
    <location>
        <begin position="349"/>
        <end position="368"/>
    </location>
</feature>
<dbReference type="Pfam" id="PF06664">
    <property type="entry name" value="WLS-like_TM"/>
    <property type="match status" value="1"/>
</dbReference>
<comment type="similarity">
    <text evidence="3">Belongs to the wntless family.</text>
</comment>
<evidence type="ECO:0000256" key="5">
    <source>
        <dbReference type="ARBA" id="ARBA00022687"/>
    </source>
</evidence>
<keyword evidence="4" id="KW-0217">Developmental protein</keyword>
<keyword evidence="6 10" id="KW-0812">Transmembrane</keyword>
<keyword evidence="8" id="KW-0333">Golgi apparatus</keyword>
<feature type="domain" description="Wntless GOLD" evidence="12">
    <location>
        <begin position="48"/>
        <end position="239"/>
    </location>
</feature>
<evidence type="ECO:0000313" key="14">
    <source>
        <dbReference type="WBParaSite" id="EEL_0000049201-mRNA-1"/>
    </source>
</evidence>
<dbReference type="GO" id="GO:0061355">
    <property type="term" value="P:Wnt protein secretion"/>
    <property type="evidence" value="ECO:0007669"/>
    <property type="project" value="TreeGrafter"/>
</dbReference>
<feature type="transmembrane region" description="Helical" evidence="10">
    <location>
        <begin position="278"/>
        <end position="299"/>
    </location>
</feature>
<evidence type="ECO:0000256" key="9">
    <source>
        <dbReference type="ARBA" id="ARBA00023136"/>
    </source>
</evidence>
<dbReference type="GO" id="GO:0006886">
    <property type="term" value="P:intracellular protein transport"/>
    <property type="evidence" value="ECO:0007669"/>
    <property type="project" value="TreeGrafter"/>
</dbReference>
<evidence type="ECO:0000256" key="3">
    <source>
        <dbReference type="ARBA" id="ARBA00008148"/>
    </source>
</evidence>
<dbReference type="GO" id="GO:0010008">
    <property type="term" value="C:endosome membrane"/>
    <property type="evidence" value="ECO:0007669"/>
    <property type="project" value="UniProtKB-SubCell"/>
</dbReference>
<dbReference type="STRING" id="1147741.A0A0R3RGF9"/>
<dbReference type="InterPro" id="IPR009551">
    <property type="entry name" value="Wntless"/>
</dbReference>
<feature type="transmembrane region" description="Helical" evidence="10">
    <location>
        <begin position="14"/>
        <end position="34"/>
    </location>
</feature>
<feature type="transmembrane region" description="Helical" evidence="10">
    <location>
        <begin position="516"/>
        <end position="538"/>
    </location>
</feature>
<dbReference type="InterPro" id="IPR047843">
    <property type="entry name" value="WLS-like_TM"/>
</dbReference>
<name>A0A0R3RGF9_9BILA</name>
<dbReference type="InterPro" id="IPR053936">
    <property type="entry name" value="WLS_GOLD"/>
</dbReference>
<feature type="domain" description="Wntless-like transmembrane" evidence="11">
    <location>
        <begin position="240"/>
        <end position="545"/>
    </location>
</feature>
<evidence type="ECO:0000259" key="11">
    <source>
        <dbReference type="Pfam" id="PF06664"/>
    </source>
</evidence>
<dbReference type="GO" id="GO:0000139">
    <property type="term" value="C:Golgi membrane"/>
    <property type="evidence" value="ECO:0007669"/>
    <property type="project" value="UniProtKB-SubCell"/>
</dbReference>
<feature type="transmembrane region" description="Helical" evidence="10">
    <location>
        <begin position="245"/>
        <end position="266"/>
    </location>
</feature>
<evidence type="ECO:0000259" key="12">
    <source>
        <dbReference type="Pfam" id="PF21883"/>
    </source>
</evidence>
<evidence type="ECO:0000256" key="4">
    <source>
        <dbReference type="ARBA" id="ARBA00022473"/>
    </source>
</evidence>
<dbReference type="GO" id="GO:0016055">
    <property type="term" value="P:Wnt signaling pathway"/>
    <property type="evidence" value="ECO:0007669"/>
    <property type="project" value="UniProtKB-KW"/>
</dbReference>
<dbReference type="Pfam" id="PF21883">
    <property type="entry name" value="WLS_GOLD"/>
    <property type="match status" value="1"/>
</dbReference>
<dbReference type="WBParaSite" id="EEL_0000049201-mRNA-1">
    <property type="protein sequence ID" value="EEL_0000049201-mRNA-1"/>
    <property type="gene ID" value="EEL_0000049201"/>
</dbReference>
<dbReference type="PANTHER" id="PTHR13449">
    <property type="entry name" value="INTEGRAL MEMBRANE PROTEIN GPR177"/>
    <property type="match status" value="1"/>
</dbReference>
<feature type="transmembrane region" description="Helical" evidence="10">
    <location>
        <begin position="477"/>
        <end position="496"/>
    </location>
</feature>
<dbReference type="GO" id="GO:0017147">
    <property type="term" value="F:Wnt-protein binding"/>
    <property type="evidence" value="ECO:0007669"/>
    <property type="project" value="InterPro"/>
</dbReference>
<evidence type="ECO:0000256" key="1">
    <source>
        <dbReference type="ARBA" id="ARBA00004337"/>
    </source>
</evidence>
<evidence type="ECO:0000256" key="10">
    <source>
        <dbReference type="SAM" id="Phobius"/>
    </source>
</evidence>
<proteinExistence type="inferred from homology"/>
<sequence length="582" mass="67069">MTGAVIENLSNRKLCYILISLFVALIIFFILGALCSPQPSSSMEFIMVKCKDIEGGQNPDRWFYLRPSNCDPIHDLDYYVPQYHDMRDIVFVAQMPHQRDGTNLEYSAWFQFLLGLLEVDIEYDPKFTLETSAVLQLEVRLGYKTRTDPPDQWHELIATNTTRTLECKIPDNLIEFQKLEGHLYNCASLDLFELGSNPYPFYLINIRLPVNQTLCQTKPTAPNCAIGRINDLRVIAIHQNGGFTAIWLFMKTMVSPLVTFAVIWYWKRVVALNRNSYLLEKAIMALGTSLAILDFPLEWISLWFRAPFMLLIGDIRQGLFYAILFSFWLIFTGEHLIDDTSRNNLSSYWQNLTSVLIGSTCLLIYDIAERGMQLLNPFFSIWSSELGSRLAYTSIYIASLCVLFYFGFLVFKVYRVWITIKRKRAAQLYRSSEIRRLKVNYRFSQTNVSLKWDFDRKLGFFGYSAGGKSVEAVIYRFKFLMFFTLVCAASTIITYIMKQYGEGQIHSDNPSESLLIHSSSAFFTGTFGMWNIYVLLLLAMYAPSHKQYGTTVALREETDMLVNDELTESSALTTFMKATTTE</sequence>
<keyword evidence="5" id="KW-0879">Wnt signaling pathway</keyword>
<protein>
    <submittedName>
        <fullName evidence="14">Protein wntless</fullName>
    </submittedName>
</protein>
<dbReference type="PANTHER" id="PTHR13449:SF2">
    <property type="entry name" value="PROTEIN WNTLESS HOMOLOG"/>
    <property type="match status" value="1"/>
</dbReference>
<keyword evidence="7 10" id="KW-1133">Transmembrane helix</keyword>
<comment type="subcellular location">
    <subcellularLocation>
        <location evidence="1">Endosome membrane</location>
        <topology evidence="1">Multi-pass membrane protein</topology>
    </subcellularLocation>
    <subcellularLocation>
        <location evidence="2">Golgi apparatus membrane</location>
        <topology evidence="2">Multi-pass membrane protein</topology>
    </subcellularLocation>
</comment>
<dbReference type="Proteomes" id="UP000050640">
    <property type="component" value="Unplaced"/>
</dbReference>
<organism evidence="13 14">
    <name type="scientific">Elaeophora elaphi</name>
    <dbReference type="NCBI Taxonomy" id="1147741"/>
    <lineage>
        <taxon>Eukaryota</taxon>
        <taxon>Metazoa</taxon>
        <taxon>Ecdysozoa</taxon>
        <taxon>Nematoda</taxon>
        <taxon>Chromadorea</taxon>
        <taxon>Rhabditida</taxon>
        <taxon>Spirurina</taxon>
        <taxon>Spiruromorpha</taxon>
        <taxon>Filarioidea</taxon>
        <taxon>Onchocercidae</taxon>
        <taxon>Elaeophora</taxon>
    </lineage>
</organism>
<feature type="transmembrane region" description="Helical" evidence="10">
    <location>
        <begin position="319"/>
        <end position="337"/>
    </location>
</feature>
<reference evidence="14" key="1">
    <citation type="submission" date="2017-02" db="UniProtKB">
        <authorList>
            <consortium name="WormBaseParasite"/>
        </authorList>
    </citation>
    <scope>IDENTIFICATION</scope>
</reference>
<feature type="transmembrane region" description="Helical" evidence="10">
    <location>
        <begin position="390"/>
        <end position="414"/>
    </location>
</feature>
<dbReference type="AlphaFoldDB" id="A0A0R3RGF9"/>
<evidence type="ECO:0000256" key="6">
    <source>
        <dbReference type="ARBA" id="ARBA00022692"/>
    </source>
</evidence>
<evidence type="ECO:0000256" key="2">
    <source>
        <dbReference type="ARBA" id="ARBA00004653"/>
    </source>
</evidence>
<accession>A0A0R3RGF9</accession>